<evidence type="ECO:0000256" key="2">
    <source>
        <dbReference type="ARBA" id="ARBA00008779"/>
    </source>
</evidence>
<evidence type="ECO:0000313" key="9">
    <source>
        <dbReference type="EMBL" id="SFT07509.1"/>
    </source>
</evidence>
<keyword evidence="6" id="KW-0106">Calcium</keyword>
<evidence type="ECO:0000313" key="10">
    <source>
        <dbReference type="Proteomes" id="UP000199392"/>
    </source>
</evidence>
<dbReference type="Pfam" id="PF00884">
    <property type="entry name" value="Sulfatase"/>
    <property type="match status" value="1"/>
</dbReference>
<feature type="chain" id="PRO_5011584650" evidence="7">
    <location>
        <begin position="26"/>
        <end position="481"/>
    </location>
</feature>
<dbReference type="InterPro" id="IPR000917">
    <property type="entry name" value="Sulfatase_N"/>
</dbReference>
<organism evidence="9 10">
    <name type="scientific">Alloyangia pacifica</name>
    <dbReference type="NCBI Taxonomy" id="311180"/>
    <lineage>
        <taxon>Bacteria</taxon>
        <taxon>Pseudomonadati</taxon>
        <taxon>Pseudomonadota</taxon>
        <taxon>Alphaproteobacteria</taxon>
        <taxon>Rhodobacterales</taxon>
        <taxon>Roseobacteraceae</taxon>
        <taxon>Alloyangia</taxon>
    </lineage>
</organism>
<protein>
    <submittedName>
        <fullName evidence="9">Arylsulfatase</fullName>
    </submittedName>
</protein>
<keyword evidence="5" id="KW-0378">Hydrolase</keyword>
<accession>A0A1I6V1B3</accession>
<feature type="signal peptide" evidence="7">
    <location>
        <begin position="1"/>
        <end position="25"/>
    </location>
</feature>
<dbReference type="RefSeq" id="WP_092431267.1">
    <property type="nucleotide sequence ID" value="NZ_FNCL01000029.1"/>
</dbReference>
<keyword evidence="4 7" id="KW-0732">Signal</keyword>
<dbReference type="OrthoDB" id="9803751at2"/>
<evidence type="ECO:0000256" key="3">
    <source>
        <dbReference type="ARBA" id="ARBA00022723"/>
    </source>
</evidence>
<name>A0A1I6V1B3_9RHOB</name>
<feature type="domain" description="Sulfatase N-terminal" evidence="8">
    <location>
        <begin position="33"/>
        <end position="354"/>
    </location>
</feature>
<keyword evidence="3" id="KW-0479">Metal-binding</keyword>
<evidence type="ECO:0000256" key="1">
    <source>
        <dbReference type="ARBA" id="ARBA00001913"/>
    </source>
</evidence>
<dbReference type="GO" id="GO:0046872">
    <property type="term" value="F:metal ion binding"/>
    <property type="evidence" value="ECO:0007669"/>
    <property type="project" value="UniProtKB-KW"/>
</dbReference>
<dbReference type="GO" id="GO:0004065">
    <property type="term" value="F:arylsulfatase activity"/>
    <property type="evidence" value="ECO:0007669"/>
    <property type="project" value="TreeGrafter"/>
</dbReference>
<comment type="similarity">
    <text evidence="2">Belongs to the sulfatase family.</text>
</comment>
<dbReference type="InterPro" id="IPR017850">
    <property type="entry name" value="Alkaline_phosphatase_core_sf"/>
</dbReference>
<evidence type="ECO:0000256" key="5">
    <source>
        <dbReference type="ARBA" id="ARBA00022801"/>
    </source>
</evidence>
<evidence type="ECO:0000256" key="7">
    <source>
        <dbReference type="SAM" id="SignalP"/>
    </source>
</evidence>
<gene>
    <name evidence="9" type="ORF">SAMN04488050_109217</name>
</gene>
<evidence type="ECO:0000259" key="8">
    <source>
        <dbReference type="Pfam" id="PF00884"/>
    </source>
</evidence>
<dbReference type="Proteomes" id="UP000199392">
    <property type="component" value="Unassembled WGS sequence"/>
</dbReference>
<dbReference type="STRING" id="311180.SAMN04488050_109217"/>
<dbReference type="Gene3D" id="3.30.1120.10">
    <property type="match status" value="1"/>
</dbReference>
<dbReference type="CDD" id="cd16142">
    <property type="entry name" value="ARS_like"/>
    <property type="match status" value="1"/>
</dbReference>
<reference evidence="10" key="1">
    <citation type="submission" date="2016-10" db="EMBL/GenBank/DDBJ databases">
        <authorList>
            <person name="Varghese N."/>
            <person name="Submissions S."/>
        </authorList>
    </citation>
    <scope>NUCLEOTIDE SEQUENCE [LARGE SCALE GENOMIC DNA]</scope>
    <source>
        <strain evidence="10">DSM 26894</strain>
    </source>
</reference>
<evidence type="ECO:0000256" key="6">
    <source>
        <dbReference type="ARBA" id="ARBA00022837"/>
    </source>
</evidence>
<dbReference type="Gene3D" id="3.40.720.10">
    <property type="entry name" value="Alkaline Phosphatase, subunit A"/>
    <property type="match status" value="1"/>
</dbReference>
<dbReference type="AlphaFoldDB" id="A0A1I6V1B3"/>
<dbReference type="PANTHER" id="PTHR42693">
    <property type="entry name" value="ARYLSULFATASE FAMILY MEMBER"/>
    <property type="match status" value="1"/>
</dbReference>
<dbReference type="PANTHER" id="PTHR42693:SF42">
    <property type="entry name" value="ARYLSULFATASE G"/>
    <property type="match status" value="1"/>
</dbReference>
<proteinExistence type="inferred from homology"/>
<sequence length="481" mass="52872">MARGIIVGATLLAVAGVCIAGSAFAQTQATAKPNVVLMLTDNLGWGEIGAYGGGILRGAPTPRLDAFAAEGMKLLNYNVEPQCTPSRSALMTARHPIRSGTTKVVWGLPYGLIGWEVTIAELFSDAGYRTGMFGKWHLGDQPGRYPTDQGFDLWYGIPNTTDESQYTSQYGFDPDVVEAPSIVEARRGETPTPVKDYTLETRPLMDAELTDRAMAFMDEAAAAGEPFFIYLPYTQAHLPALPNPEFRGSTGNGEWADMLAEMDHRAGQVLDKIDELGLHDNTIVIWTSDNGPEEAPNHFGTAGYWRGNYFTTLEGSLRVPFMIRWPGHIPEGRQSNGIVHAVDILPTLATVAGYEVPSDRMIDGVDQMAFLTGDADSSAREGFPAYNGDRMQSYKWRNFKVHYWQQDSMFSTPVQHNFPRVHNLLRDPKEEYGIAGGSNDTGAQNLTWVFPAVTEQVLAFQESLVEEPPVPFPAPDGWTPE</sequence>
<dbReference type="SUPFAM" id="SSF53649">
    <property type="entry name" value="Alkaline phosphatase-like"/>
    <property type="match status" value="1"/>
</dbReference>
<dbReference type="InterPro" id="IPR050738">
    <property type="entry name" value="Sulfatase"/>
</dbReference>
<comment type="cofactor">
    <cofactor evidence="1">
        <name>Ca(2+)</name>
        <dbReference type="ChEBI" id="CHEBI:29108"/>
    </cofactor>
</comment>
<keyword evidence="10" id="KW-1185">Reference proteome</keyword>
<evidence type="ECO:0000256" key="4">
    <source>
        <dbReference type="ARBA" id="ARBA00022729"/>
    </source>
</evidence>
<dbReference type="EMBL" id="FOZW01000009">
    <property type="protein sequence ID" value="SFT07509.1"/>
    <property type="molecule type" value="Genomic_DNA"/>
</dbReference>